<comment type="subcellular location">
    <subcellularLocation>
        <location evidence="2">Cell membrane</location>
        <topology evidence="2">Multi-pass membrane protein</topology>
    </subcellularLocation>
</comment>
<feature type="transmembrane region" description="Helical" evidence="3">
    <location>
        <begin position="7"/>
        <end position="26"/>
    </location>
</feature>
<dbReference type="RefSeq" id="WP_056685030.1">
    <property type="nucleotide sequence ID" value="NZ_LJIX01000006.1"/>
</dbReference>
<evidence type="ECO:0000256" key="2">
    <source>
        <dbReference type="PIRNR" id="PIRNR016661"/>
    </source>
</evidence>
<name>A0A0Q3VH92_9BACI</name>
<feature type="transmembrane region" description="Helical" evidence="3">
    <location>
        <begin position="156"/>
        <end position="179"/>
    </location>
</feature>
<keyword evidence="3" id="KW-1133">Transmembrane helix</keyword>
<dbReference type="Proteomes" id="UP000050996">
    <property type="component" value="Unassembled WGS sequence"/>
</dbReference>
<comment type="caution">
    <text evidence="4">The sequence shown here is derived from an EMBL/GenBank/DDBJ whole genome shotgun (WGS) entry which is preliminary data.</text>
</comment>
<accession>A0A0Q3VH92</accession>
<keyword evidence="3" id="KW-0812">Transmembrane</keyword>
<dbReference type="Gene3D" id="1.10.1760.20">
    <property type="match status" value="1"/>
</dbReference>
<gene>
    <name evidence="4" type="ORF">AN957_15730</name>
</gene>
<dbReference type="PATRIC" id="fig|1637975.4.peg.3049"/>
<dbReference type="Pfam" id="PF02632">
    <property type="entry name" value="BioY"/>
    <property type="match status" value="1"/>
</dbReference>
<feature type="transmembrane region" description="Helical" evidence="3">
    <location>
        <begin position="117"/>
        <end position="144"/>
    </location>
</feature>
<comment type="similarity">
    <text evidence="1 2">Belongs to the BioY family.</text>
</comment>
<dbReference type="PANTHER" id="PTHR34295:SF1">
    <property type="entry name" value="BIOTIN TRANSPORTER BIOY"/>
    <property type="match status" value="1"/>
</dbReference>
<dbReference type="AlphaFoldDB" id="A0A0Q3VH92"/>
<evidence type="ECO:0000256" key="3">
    <source>
        <dbReference type="SAM" id="Phobius"/>
    </source>
</evidence>
<dbReference type="PANTHER" id="PTHR34295">
    <property type="entry name" value="BIOTIN TRANSPORTER BIOY"/>
    <property type="match status" value="1"/>
</dbReference>
<dbReference type="GO" id="GO:0005886">
    <property type="term" value="C:plasma membrane"/>
    <property type="evidence" value="ECO:0007669"/>
    <property type="project" value="UniProtKB-SubCell"/>
</dbReference>
<dbReference type="InterPro" id="IPR003784">
    <property type="entry name" value="BioY"/>
</dbReference>
<reference evidence="4 5" key="1">
    <citation type="submission" date="2015-09" db="EMBL/GenBank/DDBJ databases">
        <title>Genome sequencing project for genomic taxonomy and phylogenomics of Bacillus-like bacteria.</title>
        <authorList>
            <person name="Liu B."/>
            <person name="Wang J."/>
            <person name="Zhu Y."/>
            <person name="Liu G."/>
            <person name="Chen Q."/>
            <person name="Chen Z."/>
            <person name="Lan J."/>
            <person name="Che J."/>
            <person name="Ge C."/>
            <person name="Shi H."/>
            <person name="Pan Z."/>
            <person name="Liu X."/>
        </authorList>
    </citation>
    <scope>NUCLEOTIDE SEQUENCE [LARGE SCALE GENOMIC DNA]</scope>
    <source>
        <strain evidence="4 5">FJAT-18043</strain>
    </source>
</reference>
<dbReference type="GO" id="GO:0015225">
    <property type="term" value="F:biotin transmembrane transporter activity"/>
    <property type="evidence" value="ECO:0007669"/>
    <property type="project" value="UniProtKB-UniRule"/>
</dbReference>
<sequence>MKKNLSTFELTIAGMFVALMCIGANITSIVPFMVVGGVPITLQTFFAILAGAILGSRLGAISMLVYSFIGLAGAPVFAKFGGGVSHFLSPTFGFIISFIFTAYITGKLIERNKSVSIYIIAALVGMTVNYLFGTNWMFFAYKLWASAPDGFTYQMAWLWMIPPLPKDIILAVCAGLMAYRLEKRVLSRSQLRKLQSTNLNGGVKNEKLG</sequence>
<protein>
    <recommendedName>
        <fullName evidence="2">Biotin transporter</fullName>
    </recommendedName>
</protein>
<feature type="transmembrane region" description="Helical" evidence="3">
    <location>
        <begin position="87"/>
        <end position="105"/>
    </location>
</feature>
<keyword evidence="5" id="KW-1185">Reference proteome</keyword>
<dbReference type="EMBL" id="LJIX01000006">
    <property type="protein sequence ID" value="KQL19871.1"/>
    <property type="molecule type" value="Genomic_DNA"/>
</dbReference>
<keyword evidence="2" id="KW-1003">Cell membrane</keyword>
<organism evidence="4 5">
    <name type="scientific">Cytobacillus solani</name>
    <dbReference type="NCBI Taxonomy" id="1637975"/>
    <lineage>
        <taxon>Bacteria</taxon>
        <taxon>Bacillati</taxon>
        <taxon>Bacillota</taxon>
        <taxon>Bacilli</taxon>
        <taxon>Bacillales</taxon>
        <taxon>Bacillaceae</taxon>
        <taxon>Cytobacillus</taxon>
    </lineage>
</organism>
<evidence type="ECO:0000313" key="5">
    <source>
        <dbReference type="Proteomes" id="UP000050996"/>
    </source>
</evidence>
<keyword evidence="2 3" id="KW-0472">Membrane</keyword>
<dbReference type="STRING" id="1637975.AN957_15730"/>
<dbReference type="PIRSF" id="PIRSF016661">
    <property type="entry name" value="BioY"/>
    <property type="match status" value="1"/>
</dbReference>
<evidence type="ECO:0000256" key="1">
    <source>
        <dbReference type="ARBA" id="ARBA00010692"/>
    </source>
</evidence>
<keyword evidence="2" id="KW-0813">Transport</keyword>
<proteinExistence type="inferred from homology"/>
<evidence type="ECO:0000313" key="4">
    <source>
        <dbReference type="EMBL" id="KQL19871.1"/>
    </source>
</evidence>